<organism evidence="6 7">
    <name type="scientific">Candidatus Nanohalococcus occultus</name>
    <dbReference type="NCBI Taxonomy" id="2978047"/>
    <lineage>
        <taxon>Archaea</taxon>
        <taxon>Candidatus Nanohalarchaeota</taxon>
        <taxon>Candidatus Nanohalarchaeota incertae sedis</taxon>
        <taxon>Candidatus Nanohalococcus</taxon>
    </lineage>
</organism>
<keyword evidence="4" id="KW-0862">Zinc</keyword>
<evidence type="ECO:0000256" key="1">
    <source>
        <dbReference type="ARBA" id="ARBA00022670"/>
    </source>
</evidence>
<keyword evidence="1" id="KW-0645">Protease</keyword>
<dbReference type="RefSeq" id="WP_347721520.1">
    <property type="nucleotide sequence ID" value="NZ_CP104395.1"/>
</dbReference>
<feature type="domain" description="Peptidase M10 metallopeptidase" evidence="5">
    <location>
        <begin position="203"/>
        <end position="230"/>
    </location>
</feature>
<dbReference type="InterPro" id="IPR024079">
    <property type="entry name" value="MetalloPept_cat_dom_sf"/>
</dbReference>
<keyword evidence="2" id="KW-0479">Metal-binding</keyword>
<sequence>MSEDGEEISLNRREYLLAAVGATGYSSTLGFALESELEPELAVEPEEIDRQFEEFLYSNYPEPQVQKIDKNQENLLFDIHYVEGEEMPEEDIEIIESLLEDTGLNSVLLENEEKLDRTDYQQYGSVAPELLEDRDSLWSEQTDPIMKGNAIQLFFVPGKPEMPNKGQLKTFVDGQELWVDGKTIQGSSPRAVMAFDEPYRVKGTVHEIGHTLGLEHTEREDDIMNYEITSDTCLEFSDEQVRTMNSNL</sequence>
<evidence type="ECO:0000256" key="3">
    <source>
        <dbReference type="ARBA" id="ARBA00022801"/>
    </source>
</evidence>
<dbReference type="GeneID" id="98290724"/>
<dbReference type="Gene3D" id="3.40.390.10">
    <property type="entry name" value="Collagenase (Catalytic Domain)"/>
    <property type="match status" value="1"/>
</dbReference>
<evidence type="ECO:0000313" key="6">
    <source>
        <dbReference type="EMBL" id="WEL19686.1"/>
    </source>
</evidence>
<dbReference type="InterPro" id="IPR001818">
    <property type="entry name" value="Pept_M10_metallopeptidase"/>
</dbReference>
<name>A0ABY8CJ28_9ARCH</name>
<dbReference type="SUPFAM" id="SSF55486">
    <property type="entry name" value="Metalloproteases ('zincins'), catalytic domain"/>
    <property type="match status" value="1"/>
</dbReference>
<evidence type="ECO:0000256" key="2">
    <source>
        <dbReference type="ARBA" id="ARBA00022723"/>
    </source>
</evidence>
<evidence type="ECO:0000256" key="4">
    <source>
        <dbReference type="ARBA" id="ARBA00022833"/>
    </source>
</evidence>
<gene>
    <name evidence="6" type="ORF">SVXNc_0672</name>
</gene>
<dbReference type="Pfam" id="PF00413">
    <property type="entry name" value="Peptidase_M10"/>
    <property type="match status" value="1"/>
</dbReference>
<keyword evidence="7" id="KW-1185">Reference proteome</keyword>
<keyword evidence="3" id="KW-0378">Hydrolase</keyword>
<reference evidence="6 7" key="1">
    <citation type="submission" date="2022-09" db="EMBL/GenBank/DDBJ databases">
        <title>Xylan utilization by haloarchaea-nanohaloarchaea associations.</title>
        <authorList>
            <person name="Yakimov M."/>
        </authorList>
    </citation>
    <scope>NUCLEOTIDE SEQUENCE [LARGE SCALE GENOMIC DNA]</scope>
    <source>
        <strain evidence="6 7">SVXNc</strain>
    </source>
</reference>
<dbReference type="EMBL" id="CP104395">
    <property type="protein sequence ID" value="WEL19686.1"/>
    <property type="molecule type" value="Genomic_DNA"/>
</dbReference>
<proteinExistence type="predicted"/>
<dbReference type="Proteomes" id="UP001218034">
    <property type="component" value="Chromosome"/>
</dbReference>
<evidence type="ECO:0000259" key="5">
    <source>
        <dbReference type="Pfam" id="PF00413"/>
    </source>
</evidence>
<evidence type="ECO:0000313" key="7">
    <source>
        <dbReference type="Proteomes" id="UP001218034"/>
    </source>
</evidence>
<accession>A0ABY8CJ28</accession>
<protein>
    <recommendedName>
        <fullName evidence="5">Peptidase M10 metallopeptidase domain-containing protein</fullName>
    </recommendedName>
</protein>